<accession>A0A830HWZ0</accession>
<reference evidence="1" key="1">
    <citation type="submission" date="2020-10" db="EMBL/GenBank/DDBJ databases">
        <title>Unveiling of a novel bifunctional photoreceptor, Dualchrome1, isolated from a cosmopolitan green alga.</title>
        <authorList>
            <person name="Suzuki S."/>
            <person name="Kawachi M."/>
        </authorList>
    </citation>
    <scope>NUCLEOTIDE SEQUENCE</scope>
    <source>
        <strain evidence="1">NIES 2893</strain>
    </source>
</reference>
<proteinExistence type="predicted"/>
<evidence type="ECO:0000313" key="2">
    <source>
        <dbReference type="Proteomes" id="UP000660262"/>
    </source>
</evidence>
<organism evidence="1 2">
    <name type="scientific">Pycnococcus provasolii</name>
    <dbReference type="NCBI Taxonomy" id="41880"/>
    <lineage>
        <taxon>Eukaryota</taxon>
        <taxon>Viridiplantae</taxon>
        <taxon>Chlorophyta</taxon>
        <taxon>Pseudoscourfieldiophyceae</taxon>
        <taxon>Pseudoscourfieldiales</taxon>
        <taxon>Pycnococcaceae</taxon>
        <taxon>Pycnococcus</taxon>
    </lineage>
</organism>
<gene>
    <name evidence="1" type="ORF">PPROV_001019600</name>
</gene>
<sequence>MSDRRKVYAVRPFEVRQVNEHFEILNSDFRRWSTVTHFEDVSYVCSPYLPDVLTPVGGRAPHSDEELRAEAVEALSYDSANRLLLNLQLRYNKFSGTLTERDLCRQMMAKLVKAGIFVRNPELESYLSGLIPESSSVWQNELKGLRNVSGKSTFSHSISSALTAGWKAHVTIPQISLRNSALFGGSSFQVRVRPDQGVVVRNDESLMSPYRKDPVKSPSRTNMPPWLATGAASTRRVANMSHRTSFELMNEMKFERQYSDDLEEFAENPHYATSARTVL</sequence>
<comment type="caution">
    <text evidence="1">The sequence shown here is derived from an EMBL/GenBank/DDBJ whole genome shotgun (WGS) entry which is preliminary data.</text>
</comment>
<protein>
    <submittedName>
        <fullName evidence="1">Uncharacterized protein</fullName>
    </submittedName>
</protein>
<dbReference type="Proteomes" id="UP000660262">
    <property type="component" value="Unassembled WGS sequence"/>
</dbReference>
<keyword evidence="2" id="KW-1185">Reference proteome</keyword>
<evidence type="ECO:0000313" key="1">
    <source>
        <dbReference type="EMBL" id="GHP11468.1"/>
    </source>
</evidence>
<name>A0A830HWZ0_9CHLO</name>
<dbReference type="EMBL" id="BNJQ01000034">
    <property type="protein sequence ID" value="GHP11468.1"/>
    <property type="molecule type" value="Genomic_DNA"/>
</dbReference>
<dbReference type="AlphaFoldDB" id="A0A830HWZ0"/>